<dbReference type="GO" id="GO:0016926">
    <property type="term" value="P:protein desumoylation"/>
    <property type="evidence" value="ECO:0007669"/>
    <property type="project" value="TreeGrafter"/>
</dbReference>
<sequence>MDDEATQQQQLNVGSLAGAGRGGHVLADFCPREVTFRRSDERDGVEDVEAAQPLALGPDEDLPSSGSKASNFLHFIVFNLILQKRRGGKRATIVTVPPIFCPKDYVCNQADLDIIEPIKKIPYKPGKEQVVLIDDAFIDRMNMECLFQPNAFLNDQVINAYITLLRAQDHLKLRACGKVLLENSLISSILKRDGDDKIKMEDLYPMHDENGISTIEQRVLSYLDHDMVFIPINIEHTHWYLAVVNAKEYEIQVLDSMGTIFGRQGLILTIKGMQKQIDIVSQHKNLKDHKWPNIQYVEHWNGEGLNNITQEDMTQFRTKLADILLSSELNKRKGCLLVKVDDEAIGSPSDVEILQSPNSLCKRKKYHQTSAACSPDRAMDPFLLCGLSTFDMPMTKEDLTDMLCDYIMTINDAETLETIWLRSFQPYNVSVTVRQLQASLRMKQPMPKECFNIGVRLLAYSENKRLTSANVKVSKHYMDLRFYLNVQELAKSLETWPYMKYDASRYRFVRIFLYDYCEPFFEILIPIILWVLMPWRKGGIFNLFVLDREKKTLSVLDPTPIPDWCKDMPYKYYVRKIIDISNYYRRATGVKANERPINVFHWKHILQSGIPIIEDRNLSALIVLQFMFAWNNGHFMPISTVLQILRHVWADKTIQPQVKTFAWRLLRLALGTACRVHGIIPAVDDKCSRCGSPGDDNHLFFGCNFARAVWFASPIGLRADALPQTGHRFHSQITAVLQQRPSQATAGSDSIGIGTIGG</sequence>
<dbReference type="Pfam" id="PF02902">
    <property type="entry name" value="Peptidase_C48"/>
    <property type="match status" value="1"/>
</dbReference>
<dbReference type="PROSITE" id="PS50600">
    <property type="entry name" value="ULP_PROTEASE"/>
    <property type="match status" value="1"/>
</dbReference>
<feature type="domain" description="Ubiquitin-like protease family profile" evidence="5">
    <location>
        <begin position="136"/>
        <end position="300"/>
    </location>
</feature>
<dbReference type="GO" id="GO:0005634">
    <property type="term" value="C:nucleus"/>
    <property type="evidence" value="ECO:0007669"/>
    <property type="project" value="TreeGrafter"/>
</dbReference>
<dbReference type="OrthoDB" id="695256at2759"/>
<dbReference type="GO" id="GO:0016929">
    <property type="term" value="F:deSUMOylase activity"/>
    <property type="evidence" value="ECO:0007669"/>
    <property type="project" value="TreeGrafter"/>
</dbReference>
<comment type="caution">
    <text evidence="6">The sequence shown here is derived from an EMBL/GenBank/DDBJ whole genome shotgun (WGS) entry which is preliminary data.</text>
</comment>
<evidence type="ECO:0000313" key="6">
    <source>
        <dbReference type="EMBL" id="CAD6238600.1"/>
    </source>
</evidence>
<accession>A0A811PA64</accession>
<dbReference type="SUPFAM" id="SSF54001">
    <property type="entry name" value="Cysteine proteinases"/>
    <property type="match status" value="1"/>
</dbReference>
<proteinExistence type="inferred from homology"/>
<dbReference type="Gene3D" id="3.40.395.10">
    <property type="entry name" value="Adenoviral Proteinase, Chain A"/>
    <property type="match status" value="1"/>
</dbReference>
<dbReference type="InterPro" id="IPR026960">
    <property type="entry name" value="RVT-Znf"/>
</dbReference>
<evidence type="ECO:0000259" key="5">
    <source>
        <dbReference type="PROSITE" id="PS50600"/>
    </source>
</evidence>
<dbReference type="EMBL" id="CAJGYO010000006">
    <property type="protein sequence ID" value="CAD6238600.1"/>
    <property type="molecule type" value="Genomic_DNA"/>
</dbReference>
<dbReference type="GO" id="GO:0006508">
    <property type="term" value="P:proteolysis"/>
    <property type="evidence" value="ECO:0007669"/>
    <property type="project" value="UniProtKB-KW"/>
</dbReference>
<reference evidence="6" key="1">
    <citation type="submission" date="2020-10" db="EMBL/GenBank/DDBJ databases">
        <authorList>
            <person name="Han B."/>
            <person name="Lu T."/>
            <person name="Zhao Q."/>
            <person name="Huang X."/>
            <person name="Zhao Y."/>
        </authorList>
    </citation>
    <scope>NUCLEOTIDE SEQUENCE</scope>
</reference>
<keyword evidence="3" id="KW-0378">Hydrolase</keyword>
<evidence type="ECO:0000256" key="1">
    <source>
        <dbReference type="ARBA" id="ARBA00005234"/>
    </source>
</evidence>
<comment type="similarity">
    <text evidence="1">Belongs to the peptidase C48 family.</text>
</comment>
<dbReference type="PANTHER" id="PTHR12606:SF155">
    <property type="entry name" value="OS04G0316900 PROTEIN"/>
    <property type="match status" value="1"/>
</dbReference>
<evidence type="ECO:0000256" key="2">
    <source>
        <dbReference type="ARBA" id="ARBA00022670"/>
    </source>
</evidence>
<name>A0A811PA64_9POAL</name>
<gene>
    <name evidence="6" type="ORF">NCGR_LOCUS25787</name>
</gene>
<dbReference type="Proteomes" id="UP000604825">
    <property type="component" value="Unassembled WGS sequence"/>
</dbReference>
<dbReference type="AlphaFoldDB" id="A0A811PA64"/>
<protein>
    <recommendedName>
        <fullName evidence="5">Ubiquitin-like protease family profile domain-containing protein</fullName>
    </recommendedName>
</protein>
<evidence type="ECO:0000256" key="3">
    <source>
        <dbReference type="ARBA" id="ARBA00022801"/>
    </source>
</evidence>
<keyword evidence="7" id="KW-1185">Reference proteome</keyword>
<dbReference type="InterPro" id="IPR038765">
    <property type="entry name" value="Papain-like_cys_pep_sf"/>
</dbReference>
<dbReference type="Pfam" id="PF13966">
    <property type="entry name" value="zf-RVT"/>
    <property type="match status" value="1"/>
</dbReference>
<organism evidence="6 7">
    <name type="scientific">Miscanthus lutarioriparius</name>
    <dbReference type="NCBI Taxonomy" id="422564"/>
    <lineage>
        <taxon>Eukaryota</taxon>
        <taxon>Viridiplantae</taxon>
        <taxon>Streptophyta</taxon>
        <taxon>Embryophyta</taxon>
        <taxon>Tracheophyta</taxon>
        <taxon>Spermatophyta</taxon>
        <taxon>Magnoliopsida</taxon>
        <taxon>Liliopsida</taxon>
        <taxon>Poales</taxon>
        <taxon>Poaceae</taxon>
        <taxon>PACMAD clade</taxon>
        <taxon>Panicoideae</taxon>
        <taxon>Andropogonodae</taxon>
        <taxon>Andropogoneae</taxon>
        <taxon>Saccharinae</taxon>
        <taxon>Miscanthus</taxon>
    </lineage>
</organism>
<keyword evidence="2" id="KW-0645">Protease</keyword>
<dbReference type="PANTHER" id="PTHR12606">
    <property type="entry name" value="SENTRIN/SUMO-SPECIFIC PROTEASE"/>
    <property type="match status" value="1"/>
</dbReference>
<dbReference type="InterPro" id="IPR003653">
    <property type="entry name" value="Peptidase_C48_C"/>
</dbReference>
<evidence type="ECO:0000256" key="4">
    <source>
        <dbReference type="ARBA" id="ARBA00022807"/>
    </source>
</evidence>
<evidence type="ECO:0000313" key="7">
    <source>
        <dbReference type="Proteomes" id="UP000604825"/>
    </source>
</evidence>
<keyword evidence="4" id="KW-0788">Thiol protease</keyword>